<dbReference type="Gene3D" id="3.40.1160.10">
    <property type="entry name" value="Acetylglutamate kinase-like"/>
    <property type="match status" value="1"/>
</dbReference>
<dbReference type="Proteomes" id="UP000184207">
    <property type="component" value="Unassembled WGS sequence"/>
</dbReference>
<dbReference type="UniPathway" id="UPA00034">
    <property type="reaction ID" value="UER00015"/>
</dbReference>
<gene>
    <name evidence="12" type="ORF">SAMN02745226_01170</name>
</gene>
<keyword evidence="10" id="KW-0028">Amino-acid biosynthesis</keyword>
<dbReference type="PROSITE" id="PS51671">
    <property type="entry name" value="ACT"/>
    <property type="match status" value="1"/>
</dbReference>
<feature type="binding site" evidence="8">
    <location>
        <begin position="259"/>
        <end position="260"/>
    </location>
    <ligand>
        <name>ATP</name>
        <dbReference type="ChEBI" id="CHEBI:30616"/>
    </ligand>
</feature>
<dbReference type="CDD" id="cd04892">
    <property type="entry name" value="ACT_AK-like_2"/>
    <property type="match status" value="1"/>
</dbReference>
<evidence type="ECO:0000256" key="10">
    <source>
        <dbReference type="RuleBase" id="RU004249"/>
    </source>
</evidence>
<dbReference type="STRING" id="1121883.SAMN02745226_01170"/>
<dbReference type="Gene3D" id="3.30.2130.10">
    <property type="entry name" value="VC0802-like"/>
    <property type="match status" value="1"/>
</dbReference>
<keyword evidence="13" id="KW-1185">Reference proteome</keyword>
<evidence type="ECO:0000256" key="8">
    <source>
        <dbReference type="PIRSR" id="PIRSR000726-1"/>
    </source>
</evidence>
<dbReference type="RefSeq" id="WP_178137751.1">
    <property type="nucleotide sequence ID" value="NZ_FRDJ01000005.1"/>
</dbReference>
<dbReference type="InterPro" id="IPR045865">
    <property type="entry name" value="ACT-like_dom_sf"/>
</dbReference>
<evidence type="ECO:0000256" key="3">
    <source>
        <dbReference type="ARBA" id="ARBA00022679"/>
    </source>
</evidence>
<name>A0A1M7SRH5_FERGO</name>
<protein>
    <recommendedName>
        <fullName evidence="9">Aspartokinase</fullName>
        <ecNumber evidence="9">2.7.2.4</ecNumber>
    </recommendedName>
</protein>
<evidence type="ECO:0000256" key="6">
    <source>
        <dbReference type="ARBA" id="ARBA00022840"/>
    </source>
</evidence>
<evidence type="ECO:0000256" key="4">
    <source>
        <dbReference type="ARBA" id="ARBA00022741"/>
    </source>
</evidence>
<dbReference type="InterPro" id="IPR002912">
    <property type="entry name" value="ACT_dom"/>
</dbReference>
<comment type="pathway">
    <text evidence="1 10">Amino-acid biosynthesis; L-lysine biosynthesis via DAP pathway; (S)-tetrahydrodipicolinate from L-aspartate: step 1/4.</text>
</comment>
<dbReference type="InterPro" id="IPR036393">
    <property type="entry name" value="AceGlu_kinase-like_sf"/>
</dbReference>
<comment type="catalytic activity">
    <reaction evidence="7 9">
        <text>L-aspartate + ATP = 4-phospho-L-aspartate + ADP</text>
        <dbReference type="Rhea" id="RHEA:23776"/>
        <dbReference type="ChEBI" id="CHEBI:29991"/>
        <dbReference type="ChEBI" id="CHEBI:30616"/>
        <dbReference type="ChEBI" id="CHEBI:57535"/>
        <dbReference type="ChEBI" id="CHEBI:456216"/>
        <dbReference type="EC" id="2.7.2.4"/>
    </reaction>
</comment>
<dbReference type="InterPro" id="IPR001341">
    <property type="entry name" value="Asp_kinase"/>
</dbReference>
<reference evidence="13" key="1">
    <citation type="submission" date="2016-12" db="EMBL/GenBank/DDBJ databases">
        <authorList>
            <person name="Varghese N."/>
            <person name="Submissions S."/>
        </authorList>
    </citation>
    <scope>NUCLEOTIDE SEQUENCE [LARGE SCALE GENOMIC DNA]</scope>
    <source>
        <strain evidence="13">DSM 13020</strain>
    </source>
</reference>
<dbReference type="PIRSF" id="PIRSF000726">
    <property type="entry name" value="Asp_kin"/>
    <property type="match status" value="1"/>
</dbReference>
<evidence type="ECO:0000313" key="12">
    <source>
        <dbReference type="EMBL" id="SHN61062.1"/>
    </source>
</evidence>
<organism evidence="12 13">
    <name type="scientific">Fervidobacterium gondwanense DSM 13020</name>
    <dbReference type="NCBI Taxonomy" id="1121883"/>
    <lineage>
        <taxon>Bacteria</taxon>
        <taxon>Thermotogati</taxon>
        <taxon>Thermotogota</taxon>
        <taxon>Thermotogae</taxon>
        <taxon>Thermotogales</taxon>
        <taxon>Fervidobacteriaceae</taxon>
        <taxon>Fervidobacterium</taxon>
    </lineage>
</organism>
<dbReference type="PANTHER" id="PTHR21499:SF70">
    <property type="entry name" value="ASPARTOKINASE"/>
    <property type="match status" value="1"/>
</dbReference>
<dbReference type="Pfam" id="PF22468">
    <property type="entry name" value="ACT_9"/>
    <property type="match status" value="1"/>
</dbReference>
<dbReference type="GO" id="GO:0005829">
    <property type="term" value="C:cytosol"/>
    <property type="evidence" value="ECO:0007669"/>
    <property type="project" value="TreeGrafter"/>
</dbReference>
<evidence type="ECO:0000313" key="13">
    <source>
        <dbReference type="Proteomes" id="UP000184207"/>
    </source>
</evidence>
<dbReference type="Pfam" id="PF00696">
    <property type="entry name" value="AA_kinase"/>
    <property type="match status" value="1"/>
</dbReference>
<dbReference type="InterPro" id="IPR054352">
    <property type="entry name" value="ACT_Aspartokinase"/>
</dbReference>
<dbReference type="EC" id="2.7.2.4" evidence="9"/>
<dbReference type="EMBL" id="FRDJ01000005">
    <property type="protein sequence ID" value="SHN61062.1"/>
    <property type="molecule type" value="Genomic_DNA"/>
</dbReference>
<keyword evidence="4 8" id="KW-0547">Nucleotide-binding</keyword>
<dbReference type="GO" id="GO:0009089">
    <property type="term" value="P:lysine biosynthetic process via diaminopimelate"/>
    <property type="evidence" value="ECO:0007669"/>
    <property type="project" value="UniProtKB-UniPathway"/>
</dbReference>
<comment type="pathway">
    <text evidence="10">Amino-acid biosynthesis; L-threonine biosynthesis; L-threonine from L-aspartate: step 1/5.</text>
</comment>
<dbReference type="GO" id="GO:0009088">
    <property type="term" value="P:threonine biosynthetic process"/>
    <property type="evidence" value="ECO:0007669"/>
    <property type="project" value="UniProtKB-UniPathway"/>
</dbReference>
<evidence type="ECO:0000256" key="9">
    <source>
        <dbReference type="RuleBase" id="RU003448"/>
    </source>
</evidence>
<dbReference type="GO" id="GO:0009090">
    <property type="term" value="P:homoserine biosynthetic process"/>
    <property type="evidence" value="ECO:0007669"/>
    <property type="project" value="TreeGrafter"/>
</dbReference>
<dbReference type="InterPro" id="IPR001048">
    <property type="entry name" value="Asp/Glu/Uridylate_kinase"/>
</dbReference>
<evidence type="ECO:0000256" key="7">
    <source>
        <dbReference type="ARBA" id="ARBA00047872"/>
    </source>
</evidence>
<dbReference type="SUPFAM" id="SSF55021">
    <property type="entry name" value="ACT-like"/>
    <property type="match status" value="2"/>
</dbReference>
<dbReference type="NCBIfam" id="TIGR00657">
    <property type="entry name" value="asp_kinases"/>
    <property type="match status" value="1"/>
</dbReference>
<dbReference type="GO" id="GO:0004072">
    <property type="term" value="F:aspartate kinase activity"/>
    <property type="evidence" value="ECO:0007669"/>
    <property type="project" value="UniProtKB-EC"/>
</dbReference>
<sequence length="460" mass="51681">MEKRFLVLKFGGSNFKDFECYSEVKRKIGEVEEVFKDKHLVIVVSAAFGTTDKLLHALYNFRDQKVDSIIDEIYEFHLQVLNNRTDGYFESLFERIRELLTVVRILNKVPPFLKDEFLSHGEQINAYTLLKFIEDEDSRFELKDAGEWIITDGKFGNSTVLLEKTKEKIQSEINRWNGVHSIVPGFYGRSVEGDVTLLGRGGSDYTATTLGYSLDAEAVFLFKDVNGFLSCDPKVAESPYIVKSMSYDEADELSYFGAKVLQYNSIEPLRKSSIPLYVCSFDGVFDLNRCTRISDDKHVTESCVKSISYTDDVAVVQFKGRNLGRVPGVLGEISSKIAHGGVNIKFVITSQTSINLIVSKSALSDVLRIAETIRLDDIDEISYKIDKALIALVGHGMLDKHGIAAKVFSVLADNGINVEMISAGSNEVSFYLIIDRKDLEVSLRAIHRSLFENRVFSNIG</sequence>
<keyword evidence="5 9" id="KW-0418">Kinase</keyword>
<feature type="domain" description="ACT" evidence="11">
    <location>
        <begin position="392"/>
        <end position="460"/>
    </location>
</feature>
<evidence type="ECO:0000256" key="5">
    <source>
        <dbReference type="ARBA" id="ARBA00022777"/>
    </source>
</evidence>
<evidence type="ECO:0000259" key="11">
    <source>
        <dbReference type="PROSITE" id="PS51671"/>
    </source>
</evidence>
<keyword evidence="3 9" id="KW-0808">Transferase</keyword>
<dbReference type="GO" id="GO:0005524">
    <property type="term" value="F:ATP binding"/>
    <property type="evidence" value="ECO:0007669"/>
    <property type="project" value="UniProtKB-KW"/>
</dbReference>
<dbReference type="PANTHER" id="PTHR21499">
    <property type="entry name" value="ASPARTATE KINASE"/>
    <property type="match status" value="1"/>
</dbReference>
<dbReference type="InterPro" id="IPR042199">
    <property type="entry name" value="AsparK_Bifunc_asparK/hSer_DH"/>
</dbReference>
<dbReference type="Gene3D" id="1.20.120.1320">
    <property type="entry name" value="Aspartokinase, catalytic domain"/>
    <property type="match status" value="1"/>
</dbReference>
<keyword evidence="6 8" id="KW-0067">ATP-binding</keyword>
<comment type="pathway">
    <text evidence="10">Amino-acid biosynthesis; L-methionine biosynthesis via de novo pathway; L-homoserine from L-aspartate: step 1/3.</text>
</comment>
<dbReference type="AlphaFoldDB" id="A0A1M7SRH5"/>
<proteinExistence type="inferred from homology"/>
<dbReference type="UniPathway" id="UPA00051">
    <property type="reaction ID" value="UER00462"/>
</dbReference>
<dbReference type="InterPro" id="IPR005260">
    <property type="entry name" value="Asp_kin_monofn"/>
</dbReference>
<evidence type="ECO:0000256" key="2">
    <source>
        <dbReference type="ARBA" id="ARBA00010122"/>
    </source>
</evidence>
<accession>A0A1M7SRH5</accession>
<dbReference type="UniPathway" id="UPA00050">
    <property type="reaction ID" value="UER00461"/>
</dbReference>
<comment type="similarity">
    <text evidence="2 9">Belongs to the aspartokinase family.</text>
</comment>
<dbReference type="SUPFAM" id="SSF53633">
    <property type="entry name" value="Carbamate kinase-like"/>
    <property type="match status" value="1"/>
</dbReference>
<evidence type="ECO:0000256" key="1">
    <source>
        <dbReference type="ARBA" id="ARBA00004766"/>
    </source>
</evidence>
<dbReference type="CDD" id="cd04868">
    <property type="entry name" value="ACT_AK-like"/>
    <property type="match status" value="1"/>
</dbReference>